<reference evidence="1 2" key="1">
    <citation type="submission" date="2016-08" db="EMBL/GenBank/DDBJ databases">
        <title>Hymenobacter coccineus sp. nov., Hymenobacter lapidarius sp. nov. and Hymenobacter glacialis sp. nov., isolated from Antarctic soil.</title>
        <authorList>
            <person name="Sedlacek I."/>
            <person name="Kralova S."/>
            <person name="Kyrova K."/>
            <person name="Maslanova I."/>
            <person name="Stankova E."/>
            <person name="Vrbovska V."/>
            <person name="Nemec M."/>
            <person name="Bartak M."/>
            <person name="Svec P."/>
            <person name="Busse H.-J."/>
            <person name="Pantucek R."/>
        </authorList>
    </citation>
    <scope>NUCLEOTIDE SEQUENCE [LARGE SCALE GENOMIC DNA]</scope>
    <source>
        <strain evidence="1 2">CCM 8649</strain>
    </source>
</reference>
<evidence type="ECO:0000313" key="1">
    <source>
        <dbReference type="EMBL" id="OGX90993.1"/>
    </source>
</evidence>
<accession>A0A1G1TJF3</accession>
<dbReference type="Proteomes" id="UP000177506">
    <property type="component" value="Unassembled WGS sequence"/>
</dbReference>
<dbReference type="AlphaFoldDB" id="A0A1G1TJF3"/>
<protein>
    <submittedName>
        <fullName evidence="1">Uncharacterized protein</fullName>
    </submittedName>
</protein>
<evidence type="ECO:0000313" key="2">
    <source>
        <dbReference type="Proteomes" id="UP000177506"/>
    </source>
</evidence>
<dbReference type="OrthoDB" id="9949350at2"/>
<comment type="caution">
    <text evidence="1">The sequence shown here is derived from an EMBL/GenBank/DDBJ whole genome shotgun (WGS) entry which is preliminary data.</text>
</comment>
<dbReference type="RefSeq" id="WP_070742418.1">
    <property type="nucleotide sequence ID" value="NZ_MDZA01000099.1"/>
</dbReference>
<sequence>MYNLRFAEFLRVWLHRAHARVVDDEARVLDLLEQVLAEAGQLVGAHPGAPFLPVRCPASLGAAGGRWDPARALGA</sequence>
<dbReference type="EMBL" id="MDZA01000099">
    <property type="protein sequence ID" value="OGX90993.1"/>
    <property type="molecule type" value="Genomic_DNA"/>
</dbReference>
<gene>
    <name evidence="1" type="ORF">BEN49_05805</name>
</gene>
<keyword evidence="2" id="KW-1185">Reference proteome</keyword>
<name>A0A1G1TJF3_9BACT</name>
<proteinExistence type="predicted"/>
<organism evidence="1 2">
    <name type="scientific">Hymenobacter coccineus</name>
    <dbReference type="NCBI Taxonomy" id="1908235"/>
    <lineage>
        <taxon>Bacteria</taxon>
        <taxon>Pseudomonadati</taxon>
        <taxon>Bacteroidota</taxon>
        <taxon>Cytophagia</taxon>
        <taxon>Cytophagales</taxon>
        <taxon>Hymenobacteraceae</taxon>
        <taxon>Hymenobacter</taxon>
    </lineage>
</organism>